<keyword evidence="1" id="KW-0812">Transmembrane</keyword>
<proteinExistence type="predicted"/>
<feature type="transmembrane region" description="Helical" evidence="1">
    <location>
        <begin position="102"/>
        <end position="123"/>
    </location>
</feature>
<evidence type="ECO:0000256" key="1">
    <source>
        <dbReference type="SAM" id="Phobius"/>
    </source>
</evidence>
<feature type="transmembrane region" description="Helical" evidence="1">
    <location>
        <begin position="223"/>
        <end position="245"/>
    </location>
</feature>
<keyword evidence="1" id="KW-1133">Transmembrane helix</keyword>
<dbReference type="EMBL" id="SVER01000025">
    <property type="protein sequence ID" value="MBE5920148.1"/>
    <property type="molecule type" value="Genomic_DNA"/>
</dbReference>
<feature type="transmembrane region" description="Helical" evidence="1">
    <location>
        <begin position="45"/>
        <end position="66"/>
    </location>
</feature>
<dbReference type="Proteomes" id="UP000766246">
    <property type="component" value="Unassembled WGS sequence"/>
</dbReference>
<dbReference type="AlphaFoldDB" id="A0A927YR54"/>
<gene>
    <name evidence="2" type="ORF">E7272_09935</name>
</gene>
<feature type="transmembrane region" description="Helical" evidence="1">
    <location>
        <begin position="184"/>
        <end position="202"/>
    </location>
</feature>
<feature type="transmembrane region" description="Helical" evidence="1">
    <location>
        <begin position="157"/>
        <end position="178"/>
    </location>
</feature>
<name>A0A927YR54_9FIRM</name>
<evidence type="ECO:0000313" key="2">
    <source>
        <dbReference type="EMBL" id="MBE5920148.1"/>
    </source>
</evidence>
<keyword evidence="1" id="KW-0472">Membrane</keyword>
<feature type="transmembrane region" description="Helical" evidence="1">
    <location>
        <begin position="12"/>
        <end position="33"/>
    </location>
</feature>
<accession>A0A927YR54</accession>
<evidence type="ECO:0000313" key="3">
    <source>
        <dbReference type="Proteomes" id="UP000766246"/>
    </source>
</evidence>
<reference evidence="2" key="1">
    <citation type="submission" date="2019-04" db="EMBL/GenBank/DDBJ databases">
        <title>Evolution of Biomass-Degrading Anaerobic Consortia Revealed by Metagenomics.</title>
        <authorList>
            <person name="Peng X."/>
        </authorList>
    </citation>
    <scope>NUCLEOTIDE SEQUENCE</scope>
    <source>
        <strain evidence="2">SIG311</strain>
    </source>
</reference>
<comment type="caution">
    <text evidence="2">The sequence shown here is derived from an EMBL/GenBank/DDBJ whole genome shotgun (WGS) entry which is preliminary data.</text>
</comment>
<organism evidence="2 3">
    <name type="scientific">Pseudobutyrivibrio ruminis</name>
    <dbReference type="NCBI Taxonomy" id="46206"/>
    <lineage>
        <taxon>Bacteria</taxon>
        <taxon>Bacillati</taxon>
        <taxon>Bacillota</taxon>
        <taxon>Clostridia</taxon>
        <taxon>Lachnospirales</taxon>
        <taxon>Lachnospiraceae</taxon>
        <taxon>Pseudobutyrivibrio</taxon>
    </lineage>
</organism>
<sequence>MGNLIKYEFRKTWIIKAIILVFTAIFELLFLAGTFSKNEDMQATGIIFLVLTTLCALFIIGIYGIFRLHKDITTKQSYMLFMTPHNSYTILGAKLIENAGSILLAGVFYMVLALIDITFLAAYNGEIVEAIDLINEILGEHYSIDTYRFIMISFDMITVWIFNIVTGFFAVTISASVLNGKKGSGIISFILYLFITGFIEKLHNFIMDCFTSADMIGFTTGRMVYNLIYYIGFTVVMYVITAWIMDNKLSV</sequence>
<protein>
    <submittedName>
        <fullName evidence="2">Uncharacterized protein</fullName>
    </submittedName>
</protein>